<dbReference type="InterPro" id="IPR002656">
    <property type="entry name" value="Acyl_transf_3_dom"/>
</dbReference>
<name>F5ZBG8_ALTNA</name>
<feature type="transmembrane region" description="Helical" evidence="1">
    <location>
        <begin position="18"/>
        <end position="35"/>
    </location>
</feature>
<dbReference type="Pfam" id="PF19040">
    <property type="entry name" value="SGNH"/>
    <property type="match status" value="1"/>
</dbReference>
<evidence type="ECO:0000259" key="2">
    <source>
        <dbReference type="Pfam" id="PF01757"/>
    </source>
</evidence>
<feature type="transmembrane region" description="Helical" evidence="1">
    <location>
        <begin position="143"/>
        <end position="165"/>
    </location>
</feature>
<feature type="domain" description="SGNH" evidence="3">
    <location>
        <begin position="412"/>
        <end position="621"/>
    </location>
</feature>
<evidence type="ECO:0000259" key="3">
    <source>
        <dbReference type="Pfam" id="PF19040"/>
    </source>
</evidence>
<keyword evidence="5" id="KW-1185">Reference proteome</keyword>
<dbReference type="KEGG" id="alt:ambt_10505"/>
<dbReference type="PANTHER" id="PTHR23028">
    <property type="entry name" value="ACETYLTRANSFERASE"/>
    <property type="match status" value="1"/>
</dbReference>
<sequence>MEISDKPKISYRPDIDGLRAFAVSAVVLFHCGFYGLSGGFIGVDIFFVISGYLITSLLIRDLTKGDFSLTAFYAKRIRRLYPALVFTLFITLIGGYFIFMPDEFKELGQSAVSVVTYLSNIFFWLKSDYFDGPSELKPLLHTWSLAVEEQFYIIFPLIMILVFKLHKKFRNLALFALLLLSLIACTLYVHIDNSAAFFFMPFRIWEFLAGAMCTLVVRLVVKNTIREIITLIGLLLIALSVIVIDESMLFPGISAIPVCLGTALVIAFNNNETYISKFLAAKPIVFIGKISYSTYLIHWPLVVFYTYYIIREINLVEKITLVFLSFVFGYIIYSTVENRFRKGKITSKESKTTFMYTIAFSVFVACIGGLIHLQDGFKQRFAINEVVSEERPVFRAFSGKCFLSTNESYEKWSGDNCFIGAKQESNHNTLLWGDSHANHLVYGIHSQKEKIKSNILLFASAGCPPIFDAQPNNRPNCAYNNSNVIQVIESHNIDHVVLASNWQYAATQGVELNKLGDTIKTLKALNVKVSLVNQLPIYPINNPEYLILRLSNGKPLNEDWHLKPSKGQKESKQIKQIAYTSNIPVIDSMSTFCDHGECKIIQKGNLMVKDAGHLSELGSSYFISSMLNQNIGFWD</sequence>
<organism evidence="4 5">
    <name type="scientific">Alteromonas naphthalenivorans</name>
    <dbReference type="NCBI Taxonomy" id="715451"/>
    <lineage>
        <taxon>Bacteria</taxon>
        <taxon>Pseudomonadati</taxon>
        <taxon>Pseudomonadota</taxon>
        <taxon>Gammaproteobacteria</taxon>
        <taxon>Alteromonadales</taxon>
        <taxon>Alteromonadaceae</taxon>
        <taxon>Alteromonas/Salinimonas group</taxon>
        <taxon>Alteromonas</taxon>
    </lineage>
</organism>
<feature type="transmembrane region" description="Helical" evidence="1">
    <location>
        <begin position="203"/>
        <end position="221"/>
    </location>
</feature>
<feature type="transmembrane region" description="Helical" evidence="1">
    <location>
        <begin position="80"/>
        <end position="99"/>
    </location>
</feature>
<feature type="transmembrane region" description="Helical" evidence="1">
    <location>
        <begin position="250"/>
        <end position="269"/>
    </location>
</feature>
<dbReference type="Pfam" id="PF01757">
    <property type="entry name" value="Acyl_transf_3"/>
    <property type="match status" value="1"/>
</dbReference>
<dbReference type="GO" id="GO:0009103">
    <property type="term" value="P:lipopolysaccharide biosynthetic process"/>
    <property type="evidence" value="ECO:0007669"/>
    <property type="project" value="TreeGrafter"/>
</dbReference>
<dbReference type="RefSeq" id="WP_013784560.1">
    <property type="nucleotide sequence ID" value="NC_015554.1"/>
</dbReference>
<dbReference type="GO" id="GO:0016020">
    <property type="term" value="C:membrane"/>
    <property type="evidence" value="ECO:0007669"/>
    <property type="project" value="TreeGrafter"/>
</dbReference>
<dbReference type="GO" id="GO:0016747">
    <property type="term" value="F:acyltransferase activity, transferring groups other than amino-acyl groups"/>
    <property type="evidence" value="ECO:0007669"/>
    <property type="project" value="InterPro"/>
</dbReference>
<dbReference type="OrthoDB" id="9767863at2"/>
<gene>
    <name evidence="4" type="ordered locus">ambt_10505</name>
</gene>
<feature type="transmembrane region" description="Helical" evidence="1">
    <location>
        <begin position="228"/>
        <end position="244"/>
    </location>
</feature>
<dbReference type="eggNOG" id="COG1835">
    <property type="taxonomic scope" value="Bacteria"/>
</dbReference>
<evidence type="ECO:0000313" key="5">
    <source>
        <dbReference type="Proteomes" id="UP000000683"/>
    </source>
</evidence>
<reference evidence="4 5" key="1">
    <citation type="journal article" date="2011" name="J. Bacteriol.">
        <title>Complete genome sequence of the polycyclic aromatic hydrocarbon-degrading bacterium Alteromonas sp. strain SN2.</title>
        <authorList>
            <person name="Jin H.M."/>
            <person name="Jeong H."/>
            <person name="Moon E.J."/>
            <person name="Math R.K."/>
            <person name="Lee K."/>
            <person name="Kim H.J."/>
            <person name="Jeon C.O."/>
            <person name="Oh T.K."/>
            <person name="Kim J.F."/>
        </authorList>
    </citation>
    <scope>NUCLEOTIDE SEQUENCE [LARGE SCALE GENOMIC DNA]</scope>
    <source>
        <strain evidence="5">JCM 17741 / KACC 18427 / KCTC 11700BP / SN2</strain>
    </source>
</reference>
<proteinExistence type="predicted"/>
<protein>
    <submittedName>
        <fullName evidence="4">Acyltransferase 3</fullName>
    </submittedName>
</protein>
<dbReference type="PANTHER" id="PTHR23028:SF53">
    <property type="entry name" value="ACYL_TRANSF_3 DOMAIN-CONTAINING PROTEIN"/>
    <property type="match status" value="1"/>
</dbReference>
<dbReference type="InterPro" id="IPR043968">
    <property type="entry name" value="SGNH"/>
</dbReference>
<feature type="transmembrane region" description="Helical" evidence="1">
    <location>
        <begin position="41"/>
        <end position="59"/>
    </location>
</feature>
<keyword evidence="1" id="KW-0472">Membrane</keyword>
<feature type="transmembrane region" description="Helical" evidence="1">
    <location>
        <begin position="290"/>
        <end position="309"/>
    </location>
</feature>
<keyword evidence="4" id="KW-0808">Transferase</keyword>
<feature type="transmembrane region" description="Helical" evidence="1">
    <location>
        <begin position="172"/>
        <end position="191"/>
    </location>
</feature>
<dbReference type="HOGENOM" id="CLU_005679_10_4_6"/>
<feature type="transmembrane region" description="Helical" evidence="1">
    <location>
        <begin position="315"/>
        <end position="333"/>
    </location>
</feature>
<evidence type="ECO:0000256" key="1">
    <source>
        <dbReference type="SAM" id="Phobius"/>
    </source>
</evidence>
<feature type="transmembrane region" description="Helical" evidence="1">
    <location>
        <begin position="354"/>
        <end position="373"/>
    </location>
</feature>
<evidence type="ECO:0000313" key="4">
    <source>
        <dbReference type="EMBL" id="AEF03625.1"/>
    </source>
</evidence>
<keyword evidence="1" id="KW-0812">Transmembrane</keyword>
<dbReference type="Proteomes" id="UP000000683">
    <property type="component" value="Chromosome"/>
</dbReference>
<dbReference type="InterPro" id="IPR050879">
    <property type="entry name" value="Acyltransferase_3"/>
</dbReference>
<feature type="domain" description="Acyltransferase 3" evidence="2">
    <location>
        <begin position="14"/>
        <end position="333"/>
    </location>
</feature>
<dbReference type="AlphaFoldDB" id="F5ZBG8"/>
<dbReference type="EMBL" id="CP002339">
    <property type="protein sequence ID" value="AEF03625.1"/>
    <property type="molecule type" value="Genomic_DNA"/>
</dbReference>
<keyword evidence="1" id="KW-1133">Transmembrane helix</keyword>
<accession>F5ZBG8</accession>
<keyword evidence="4" id="KW-0012">Acyltransferase</keyword>